<dbReference type="CDD" id="cd17320">
    <property type="entry name" value="MFS_MdfA_MDR_like"/>
    <property type="match status" value="1"/>
</dbReference>
<feature type="transmembrane region" description="Helical" evidence="8">
    <location>
        <begin position="300"/>
        <end position="317"/>
    </location>
</feature>
<dbReference type="PANTHER" id="PTHR23502:SF132">
    <property type="entry name" value="POLYAMINE TRANSPORTER 2-RELATED"/>
    <property type="match status" value="1"/>
</dbReference>
<dbReference type="Proteomes" id="UP000321306">
    <property type="component" value="Unassembled WGS sequence"/>
</dbReference>
<feature type="transmembrane region" description="Helical" evidence="8">
    <location>
        <begin position="269"/>
        <end position="288"/>
    </location>
</feature>
<accession>A0A511MZJ4</accession>
<comment type="subcellular location">
    <subcellularLocation>
        <location evidence="1">Cell membrane</location>
        <topology evidence="1">Multi-pass membrane protein</topology>
    </subcellularLocation>
</comment>
<keyword evidence="6 8" id="KW-1133">Transmembrane helix</keyword>
<dbReference type="EMBL" id="BJXB01000005">
    <property type="protein sequence ID" value="GEM45979.1"/>
    <property type="molecule type" value="Genomic_DNA"/>
</dbReference>
<evidence type="ECO:0000256" key="2">
    <source>
        <dbReference type="ARBA" id="ARBA00006236"/>
    </source>
</evidence>
<feature type="transmembrane region" description="Helical" evidence="8">
    <location>
        <begin position="323"/>
        <end position="342"/>
    </location>
</feature>
<evidence type="ECO:0000256" key="7">
    <source>
        <dbReference type="ARBA" id="ARBA00023136"/>
    </source>
</evidence>
<dbReference type="SUPFAM" id="SSF103473">
    <property type="entry name" value="MFS general substrate transporter"/>
    <property type="match status" value="1"/>
</dbReference>
<name>A0A511MZJ4_DEIC1</name>
<dbReference type="Gene3D" id="1.20.1720.10">
    <property type="entry name" value="Multidrug resistance protein D"/>
    <property type="match status" value="1"/>
</dbReference>
<dbReference type="InterPro" id="IPR011701">
    <property type="entry name" value="MFS"/>
</dbReference>
<dbReference type="InterPro" id="IPR004812">
    <property type="entry name" value="Efflux_drug-R_Bcr/CmlA"/>
</dbReference>
<feature type="transmembrane region" description="Helical" evidence="8">
    <location>
        <begin position="117"/>
        <end position="140"/>
    </location>
</feature>
<feature type="transmembrane region" description="Helical" evidence="8">
    <location>
        <begin position="354"/>
        <end position="377"/>
    </location>
</feature>
<keyword evidence="4" id="KW-1003">Cell membrane</keyword>
<protein>
    <submittedName>
        <fullName evidence="10">MFS transporter</fullName>
    </submittedName>
</protein>
<dbReference type="GO" id="GO:0005886">
    <property type="term" value="C:plasma membrane"/>
    <property type="evidence" value="ECO:0007669"/>
    <property type="project" value="UniProtKB-SubCell"/>
</dbReference>
<dbReference type="InterPro" id="IPR020846">
    <property type="entry name" value="MFS_dom"/>
</dbReference>
<evidence type="ECO:0000256" key="3">
    <source>
        <dbReference type="ARBA" id="ARBA00022448"/>
    </source>
</evidence>
<organism evidence="10 11">
    <name type="scientific">Deinococcus cellulosilyticus (strain DSM 18568 / NBRC 106333 / KACC 11606 / 5516J-15)</name>
    <dbReference type="NCBI Taxonomy" id="1223518"/>
    <lineage>
        <taxon>Bacteria</taxon>
        <taxon>Thermotogati</taxon>
        <taxon>Deinococcota</taxon>
        <taxon>Deinococci</taxon>
        <taxon>Deinococcales</taxon>
        <taxon>Deinococcaceae</taxon>
        <taxon>Deinococcus</taxon>
    </lineage>
</organism>
<sequence>MFFKVLDWAVTVPTQLQNPRPRNSTLEIILMVGLLQAISAFTIDIMLPALSIMSQDFGVSETRAQLIVGVYFFGFAAGQLIHGPLSDQYGRKPILMGALGLYLLATIGILFTQDFTLLLALRALQGLLGAGMRIVPTALIRDQYAGAEMARIMSFAMMVFLIAPVIAPSIGTVFLQWGWHAIFIFIAALTGVLMLWAGLRLHETLPAEKRRVQNFTNLRNAASQVFHNKQSVAYTLILTFTFAILYTYLMSAPQMYKSFLGLSNTQFALAFGATGIMQTLGAFVNGALVTRLGLHKLIRYALWGICAISFLTVPHALLDHQVIGVWLHISLVLFFMSITFPNANSAALEPLGNIAGFASSIIGFVSSAGAGLLGSLIGQWAAGDFLKFGIGWTGLAFISLMILTWLWQRHRPEAKRVRV</sequence>
<keyword evidence="7 8" id="KW-0472">Membrane</keyword>
<feature type="transmembrane region" description="Helical" evidence="8">
    <location>
        <begin position="94"/>
        <end position="111"/>
    </location>
</feature>
<feature type="transmembrane region" description="Helical" evidence="8">
    <location>
        <begin position="389"/>
        <end position="407"/>
    </location>
</feature>
<evidence type="ECO:0000313" key="10">
    <source>
        <dbReference type="EMBL" id="GEM45979.1"/>
    </source>
</evidence>
<feature type="transmembrane region" description="Helical" evidence="8">
    <location>
        <begin position="28"/>
        <end position="52"/>
    </location>
</feature>
<reference evidence="10 11" key="1">
    <citation type="submission" date="2019-07" db="EMBL/GenBank/DDBJ databases">
        <title>Whole genome shotgun sequence of Deinococcus cellulosilyticus NBRC 106333.</title>
        <authorList>
            <person name="Hosoyama A."/>
            <person name="Uohara A."/>
            <person name="Ohji S."/>
            <person name="Ichikawa N."/>
        </authorList>
    </citation>
    <scope>NUCLEOTIDE SEQUENCE [LARGE SCALE GENOMIC DNA]</scope>
    <source>
        <strain evidence="10 11">NBRC 106333</strain>
    </source>
</reference>
<feature type="transmembrane region" description="Helical" evidence="8">
    <location>
        <begin position="177"/>
        <end position="201"/>
    </location>
</feature>
<comment type="caution">
    <text evidence="10">The sequence shown here is derived from an EMBL/GenBank/DDBJ whole genome shotgun (WGS) entry which is preliminary data.</text>
</comment>
<proteinExistence type="inferred from homology"/>
<keyword evidence="5 8" id="KW-0812">Transmembrane</keyword>
<dbReference type="InterPro" id="IPR036259">
    <property type="entry name" value="MFS_trans_sf"/>
</dbReference>
<evidence type="ECO:0000256" key="6">
    <source>
        <dbReference type="ARBA" id="ARBA00022989"/>
    </source>
</evidence>
<comment type="similarity">
    <text evidence="2">Belongs to the major facilitator superfamily. Bcr/CmlA family.</text>
</comment>
<dbReference type="AlphaFoldDB" id="A0A511MZJ4"/>
<evidence type="ECO:0000256" key="1">
    <source>
        <dbReference type="ARBA" id="ARBA00004651"/>
    </source>
</evidence>
<dbReference type="GO" id="GO:0042910">
    <property type="term" value="F:xenobiotic transmembrane transporter activity"/>
    <property type="evidence" value="ECO:0007669"/>
    <property type="project" value="InterPro"/>
</dbReference>
<feature type="transmembrane region" description="Helical" evidence="8">
    <location>
        <begin position="64"/>
        <end position="82"/>
    </location>
</feature>
<dbReference type="Pfam" id="PF07690">
    <property type="entry name" value="MFS_1"/>
    <property type="match status" value="1"/>
</dbReference>
<gene>
    <name evidence="10" type="ORF">DC3_16140</name>
</gene>
<dbReference type="GO" id="GO:1990961">
    <property type="term" value="P:xenobiotic detoxification by transmembrane export across the plasma membrane"/>
    <property type="evidence" value="ECO:0007669"/>
    <property type="project" value="InterPro"/>
</dbReference>
<feature type="transmembrane region" description="Helical" evidence="8">
    <location>
        <begin position="152"/>
        <end position="171"/>
    </location>
</feature>
<dbReference type="NCBIfam" id="TIGR00710">
    <property type="entry name" value="efflux_Bcr_CflA"/>
    <property type="match status" value="1"/>
</dbReference>
<dbReference type="OrthoDB" id="9800416at2"/>
<feature type="domain" description="Major facilitator superfamily (MFS) profile" evidence="9">
    <location>
        <begin position="28"/>
        <end position="416"/>
    </location>
</feature>
<evidence type="ECO:0000256" key="5">
    <source>
        <dbReference type="ARBA" id="ARBA00022692"/>
    </source>
</evidence>
<evidence type="ECO:0000313" key="11">
    <source>
        <dbReference type="Proteomes" id="UP000321306"/>
    </source>
</evidence>
<evidence type="ECO:0000256" key="8">
    <source>
        <dbReference type="SAM" id="Phobius"/>
    </source>
</evidence>
<evidence type="ECO:0000259" key="9">
    <source>
        <dbReference type="PROSITE" id="PS50850"/>
    </source>
</evidence>
<evidence type="ECO:0000256" key="4">
    <source>
        <dbReference type="ARBA" id="ARBA00022475"/>
    </source>
</evidence>
<keyword evidence="11" id="KW-1185">Reference proteome</keyword>
<dbReference type="PROSITE" id="PS50850">
    <property type="entry name" value="MFS"/>
    <property type="match status" value="1"/>
</dbReference>
<keyword evidence="3" id="KW-0813">Transport</keyword>
<feature type="transmembrane region" description="Helical" evidence="8">
    <location>
        <begin position="232"/>
        <end position="249"/>
    </location>
</feature>
<dbReference type="PANTHER" id="PTHR23502">
    <property type="entry name" value="MAJOR FACILITATOR SUPERFAMILY"/>
    <property type="match status" value="1"/>
</dbReference>